<evidence type="ECO:0000256" key="1">
    <source>
        <dbReference type="SAM" id="MobiDB-lite"/>
    </source>
</evidence>
<dbReference type="Proteomes" id="UP000823399">
    <property type="component" value="Unassembled WGS sequence"/>
</dbReference>
<dbReference type="AlphaFoldDB" id="A0A9P7F052"/>
<accession>A0A9P7F052</accession>
<feature type="compositionally biased region" description="Polar residues" evidence="1">
    <location>
        <begin position="731"/>
        <end position="741"/>
    </location>
</feature>
<protein>
    <recommendedName>
        <fullName evidence="2">Fungal-type protein kinase domain-containing protein</fullName>
    </recommendedName>
</protein>
<evidence type="ECO:0000313" key="3">
    <source>
        <dbReference type="EMBL" id="KAG2097926.1"/>
    </source>
</evidence>
<evidence type="ECO:0000259" key="2">
    <source>
        <dbReference type="Pfam" id="PF17667"/>
    </source>
</evidence>
<sequence>MAQKIHEVGCKVMSNKVPSKKTPSSTNILVQSQIETQRVNTVLLSALMEVADVADLDTNAAIPMTVTKTLATEPHNSDDPHRRWISTSTTFFQARLGVAASSKTSEIGTRKLDVTLVTNDSHEWSDVKSVIDVKYHHTEALLKASKEYMVEVSWLVFTNQVHCRFFVGALLTGPEMRIALFTRGCEAFSEPINIYANLVKYMQVLSWFMHTELWYLGYDPYYQAPISTDNLSLWSMKANSTTEQDMVPSMVLSIIYSGIAGFGRTTWVMAVRGLRQQLGVDQEILIVKEDKERLQKACIKLEQEKIPYPDVIHDTEAEKKSQSVLFKRWPKPMWDDEDNEGSYPRHLPIRDQHMSTHPVMMIDCDGAQVPDSVANIMKPLSMEIYPLVHYQTVFKTNTVRCTWFSCHWEFFSGLIGALKGHLNAWLRGLIHCDTSDGIHGVPKFCGDIVESEWFPMCPGMIGDFGLALDFLDNSEKALEEKKKWTTTGTFPYSSVDREHPPNICHDLESFIFLAFMLGVNVMGPYHQLQDWPVPVHNTNAIETGISTTVDSANLTVKKFKHSNAGWATTASSELLVCSCLVPQWAKFGVSNFQDDEVIMQKENLMWDGFEHSLNPYWKGLTHTKLINVLREMINAVLVDKDGAPDKLLIMTAIMVSQTEYLPTSLPPSGTHISASSRFARFEIYTPNEMRQSLQTSESTLGLRKRKALLLQDSDSSTSATTSSVFPLSGTAGMSVNSSNLSGKGKYQRKSRG</sequence>
<proteinExistence type="predicted"/>
<dbReference type="GeneID" id="64704283"/>
<reference evidence="3" key="1">
    <citation type="journal article" date="2020" name="New Phytol.">
        <title>Comparative genomics reveals dynamic genome evolution in host specialist ectomycorrhizal fungi.</title>
        <authorList>
            <person name="Lofgren L.A."/>
            <person name="Nguyen N.H."/>
            <person name="Vilgalys R."/>
            <person name="Ruytinx J."/>
            <person name="Liao H.L."/>
            <person name="Branco S."/>
            <person name="Kuo A."/>
            <person name="LaButti K."/>
            <person name="Lipzen A."/>
            <person name="Andreopoulos W."/>
            <person name="Pangilinan J."/>
            <person name="Riley R."/>
            <person name="Hundley H."/>
            <person name="Na H."/>
            <person name="Barry K."/>
            <person name="Grigoriev I.V."/>
            <person name="Stajich J.E."/>
            <person name="Kennedy P.G."/>
        </authorList>
    </citation>
    <scope>NUCLEOTIDE SEQUENCE</scope>
    <source>
        <strain evidence="3">FC423</strain>
    </source>
</reference>
<gene>
    <name evidence="3" type="ORF">F5147DRAFT_777794</name>
</gene>
<organism evidence="3 4">
    <name type="scientific">Suillus discolor</name>
    <dbReference type="NCBI Taxonomy" id="1912936"/>
    <lineage>
        <taxon>Eukaryota</taxon>
        <taxon>Fungi</taxon>
        <taxon>Dikarya</taxon>
        <taxon>Basidiomycota</taxon>
        <taxon>Agaricomycotina</taxon>
        <taxon>Agaricomycetes</taxon>
        <taxon>Agaricomycetidae</taxon>
        <taxon>Boletales</taxon>
        <taxon>Suillineae</taxon>
        <taxon>Suillaceae</taxon>
        <taxon>Suillus</taxon>
    </lineage>
</organism>
<dbReference type="RefSeq" id="XP_041288684.1">
    <property type="nucleotide sequence ID" value="XM_041442024.1"/>
</dbReference>
<keyword evidence="4" id="KW-1185">Reference proteome</keyword>
<feature type="region of interest" description="Disordered" evidence="1">
    <location>
        <begin position="731"/>
        <end position="752"/>
    </location>
</feature>
<dbReference type="EMBL" id="JABBWM010000063">
    <property type="protein sequence ID" value="KAG2097926.1"/>
    <property type="molecule type" value="Genomic_DNA"/>
</dbReference>
<dbReference type="Pfam" id="PF17667">
    <property type="entry name" value="Pkinase_fungal"/>
    <property type="match status" value="1"/>
</dbReference>
<name>A0A9P7F052_9AGAM</name>
<evidence type="ECO:0000313" key="4">
    <source>
        <dbReference type="Proteomes" id="UP000823399"/>
    </source>
</evidence>
<comment type="caution">
    <text evidence="3">The sequence shown here is derived from an EMBL/GenBank/DDBJ whole genome shotgun (WGS) entry which is preliminary data.</text>
</comment>
<dbReference type="OrthoDB" id="2689498at2759"/>
<dbReference type="InterPro" id="IPR040976">
    <property type="entry name" value="Pkinase_fungal"/>
</dbReference>
<feature type="domain" description="Fungal-type protein kinase" evidence="2">
    <location>
        <begin position="118"/>
        <end position="515"/>
    </location>
</feature>